<keyword evidence="4" id="KW-0694">RNA-binding</keyword>
<proteinExistence type="inferred from homology"/>
<dbReference type="PROSITE" id="PS01129">
    <property type="entry name" value="PSI_RLU"/>
    <property type="match status" value="1"/>
</dbReference>
<dbReference type="SUPFAM" id="SSF55120">
    <property type="entry name" value="Pseudouridine synthase"/>
    <property type="match status" value="1"/>
</dbReference>
<dbReference type="PANTHER" id="PTHR21600:SF44">
    <property type="entry name" value="RIBOSOMAL LARGE SUBUNIT PSEUDOURIDINE SYNTHASE D"/>
    <property type="match status" value="1"/>
</dbReference>
<dbReference type="CDD" id="cd02869">
    <property type="entry name" value="PseudoU_synth_RluA_like"/>
    <property type="match status" value="1"/>
</dbReference>
<accession>A0ABR6VF75</accession>
<reference evidence="7 8" key="1">
    <citation type="submission" date="2020-08" db="EMBL/GenBank/DDBJ databases">
        <authorList>
            <person name="Liu C."/>
            <person name="Sun Q."/>
        </authorList>
    </citation>
    <scope>NUCLEOTIDE SEQUENCE [LARGE SCALE GENOMIC DNA]</scope>
    <source>
        <strain evidence="7 8">NSJ-59</strain>
    </source>
</reference>
<dbReference type="EMBL" id="JACOGK010000002">
    <property type="protein sequence ID" value="MBC3535907.1"/>
    <property type="molecule type" value="Genomic_DNA"/>
</dbReference>
<dbReference type="PANTHER" id="PTHR21600">
    <property type="entry name" value="MITOCHONDRIAL RNA PSEUDOURIDINE SYNTHASE"/>
    <property type="match status" value="1"/>
</dbReference>
<dbReference type="CDD" id="cd00165">
    <property type="entry name" value="S4"/>
    <property type="match status" value="1"/>
</dbReference>
<dbReference type="EC" id="5.4.99.-" evidence="5"/>
<dbReference type="InterPro" id="IPR006145">
    <property type="entry name" value="PsdUridine_synth_RsuA/RluA"/>
</dbReference>
<comment type="catalytic activity">
    <reaction evidence="1 5">
        <text>a uridine in RNA = a pseudouridine in RNA</text>
        <dbReference type="Rhea" id="RHEA:48348"/>
        <dbReference type="Rhea" id="RHEA-COMP:12068"/>
        <dbReference type="Rhea" id="RHEA-COMP:12069"/>
        <dbReference type="ChEBI" id="CHEBI:65314"/>
        <dbReference type="ChEBI" id="CHEBI:65315"/>
    </reaction>
</comment>
<comment type="function">
    <text evidence="5">Responsible for synthesis of pseudouridine from uracil.</text>
</comment>
<dbReference type="Gene3D" id="3.10.290.10">
    <property type="entry name" value="RNA-binding S4 domain"/>
    <property type="match status" value="1"/>
</dbReference>
<sequence length="305" mass="34134">METRLLEAEASDTGKRFDAYLAQELELSRAFAKQLIEEAHVVVNERPVKPNYRLKEGDQIRVELTAQEELRAVPEDIPLDILYEDKDIIVINKPRGMVVHPAPGNPAGTLVNALLYHCRGELSGINGVIRPGIVHRLDKDTSGVMVAAKTDEAHHGLAAQIKAHTAHRTYWALVHGNIVEDRGIVDAPLGRHPKDRIKMAVVAKGGREALTHFHVLKRYGDLTWVECKLETGRTHQIRVHMAYIQHPVVNDPLYGYKKDHFPIEGQALHSHSLDLVHPVTGENMHFEAPAPADFLACLERAAQRK</sequence>
<dbReference type="SMART" id="SM00363">
    <property type="entry name" value="S4"/>
    <property type="match status" value="1"/>
</dbReference>
<dbReference type="InterPro" id="IPR006224">
    <property type="entry name" value="PsdUridine_synth_RluA-like_CS"/>
</dbReference>
<evidence type="ECO:0000313" key="7">
    <source>
        <dbReference type="EMBL" id="MBC3535907.1"/>
    </source>
</evidence>
<comment type="caution">
    <text evidence="7">The sequence shown here is derived from an EMBL/GenBank/DDBJ whole genome shotgun (WGS) entry which is preliminary data.</text>
</comment>
<evidence type="ECO:0000256" key="2">
    <source>
        <dbReference type="ARBA" id="ARBA00010876"/>
    </source>
</evidence>
<dbReference type="InterPro" id="IPR002942">
    <property type="entry name" value="S4_RNA-bd"/>
</dbReference>
<comment type="similarity">
    <text evidence="2 5">Belongs to the pseudouridine synthase RluA family.</text>
</comment>
<evidence type="ECO:0000256" key="5">
    <source>
        <dbReference type="RuleBase" id="RU362028"/>
    </source>
</evidence>
<dbReference type="SUPFAM" id="SSF55174">
    <property type="entry name" value="Alpha-L RNA-binding motif"/>
    <property type="match status" value="1"/>
</dbReference>
<keyword evidence="3 5" id="KW-0413">Isomerase</keyword>
<evidence type="ECO:0000259" key="6">
    <source>
        <dbReference type="SMART" id="SM00363"/>
    </source>
</evidence>
<dbReference type="InterPro" id="IPR006225">
    <property type="entry name" value="PsdUridine_synth_RluC/D"/>
</dbReference>
<protein>
    <recommendedName>
        <fullName evidence="5">Pseudouridine synthase</fullName>
        <ecNumber evidence="5">5.4.99.-</ecNumber>
    </recommendedName>
</protein>
<dbReference type="Pfam" id="PF00849">
    <property type="entry name" value="PseudoU_synth_2"/>
    <property type="match status" value="1"/>
</dbReference>
<evidence type="ECO:0000256" key="3">
    <source>
        <dbReference type="ARBA" id="ARBA00023235"/>
    </source>
</evidence>
<dbReference type="Pfam" id="PF01479">
    <property type="entry name" value="S4"/>
    <property type="match status" value="1"/>
</dbReference>
<evidence type="ECO:0000313" key="8">
    <source>
        <dbReference type="Proteomes" id="UP000606870"/>
    </source>
</evidence>
<name>A0ABR6VF75_9FIRM</name>
<feature type="domain" description="RNA-binding S4" evidence="6">
    <location>
        <begin position="15"/>
        <end position="78"/>
    </location>
</feature>
<keyword evidence="8" id="KW-1185">Reference proteome</keyword>
<evidence type="ECO:0000256" key="1">
    <source>
        <dbReference type="ARBA" id="ARBA00000073"/>
    </source>
</evidence>
<dbReference type="InterPro" id="IPR036986">
    <property type="entry name" value="S4_RNA-bd_sf"/>
</dbReference>
<dbReference type="InterPro" id="IPR050188">
    <property type="entry name" value="RluA_PseudoU_synthase"/>
</dbReference>
<gene>
    <name evidence="7" type="ORF">H8J70_01335</name>
</gene>
<dbReference type="NCBIfam" id="TIGR00005">
    <property type="entry name" value="rluA_subfam"/>
    <property type="match status" value="1"/>
</dbReference>
<dbReference type="InterPro" id="IPR020103">
    <property type="entry name" value="PsdUridine_synth_cat_dom_sf"/>
</dbReference>
<dbReference type="Gene3D" id="3.30.2350.10">
    <property type="entry name" value="Pseudouridine synthase"/>
    <property type="match status" value="1"/>
</dbReference>
<organism evidence="7 8">
    <name type="scientific">Megasphaera hominis</name>
    <dbReference type="NCBI Taxonomy" id="159836"/>
    <lineage>
        <taxon>Bacteria</taxon>
        <taxon>Bacillati</taxon>
        <taxon>Bacillota</taxon>
        <taxon>Negativicutes</taxon>
        <taxon>Veillonellales</taxon>
        <taxon>Veillonellaceae</taxon>
        <taxon>Megasphaera</taxon>
    </lineage>
</organism>
<dbReference type="RefSeq" id="WP_186501956.1">
    <property type="nucleotide sequence ID" value="NZ_JACOGK010000002.1"/>
</dbReference>
<dbReference type="PROSITE" id="PS50889">
    <property type="entry name" value="S4"/>
    <property type="match status" value="1"/>
</dbReference>
<evidence type="ECO:0000256" key="4">
    <source>
        <dbReference type="PROSITE-ProRule" id="PRU00182"/>
    </source>
</evidence>
<dbReference type="Proteomes" id="UP000606870">
    <property type="component" value="Unassembled WGS sequence"/>
</dbReference>